<evidence type="ECO:0000313" key="13">
    <source>
        <dbReference type="EMBL" id="SVE53206.1"/>
    </source>
</evidence>
<accession>A0A383E8P5</accession>
<dbReference type="GO" id="GO:0005886">
    <property type="term" value="C:plasma membrane"/>
    <property type="evidence" value="ECO:0007669"/>
    <property type="project" value="UniProtKB-SubCell"/>
</dbReference>
<evidence type="ECO:0000256" key="5">
    <source>
        <dbReference type="ARBA" id="ARBA00022692"/>
    </source>
</evidence>
<dbReference type="EMBL" id="UINC01223848">
    <property type="protein sequence ID" value="SVE53206.1"/>
    <property type="molecule type" value="Genomic_DNA"/>
</dbReference>
<dbReference type="Gene3D" id="6.10.140.1330">
    <property type="match status" value="1"/>
</dbReference>
<evidence type="ECO:0000256" key="2">
    <source>
        <dbReference type="ARBA" id="ARBA00022448"/>
    </source>
</evidence>
<dbReference type="GO" id="GO:0015385">
    <property type="term" value="F:sodium:proton antiporter activity"/>
    <property type="evidence" value="ECO:0007669"/>
    <property type="project" value="InterPro"/>
</dbReference>
<evidence type="ECO:0000256" key="7">
    <source>
        <dbReference type="ARBA" id="ARBA00023053"/>
    </source>
</evidence>
<evidence type="ECO:0000256" key="4">
    <source>
        <dbReference type="ARBA" id="ARBA00022475"/>
    </source>
</evidence>
<keyword evidence="7" id="KW-0915">Sodium</keyword>
<feature type="transmembrane region" description="Helical" evidence="11">
    <location>
        <begin position="69"/>
        <end position="92"/>
    </location>
</feature>
<evidence type="ECO:0000256" key="10">
    <source>
        <dbReference type="ARBA" id="ARBA00023201"/>
    </source>
</evidence>
<organism evidence="13">
    <name type="scientific">marine metagenome</name>
    <dbReference type="NCBI Taxonomy" id="408172"/>
    <lineage>
        <taxon>unclassified sequences</taxon>
        <taxon>metagenomes</taxon>
        <taxon>ecological metagenomes</taxon>
    </lineage>
</organism>
<evidence type="ECO:0000256" key="8">
    <source>
        <dbReference type="ARBA" id="ARBA00023065"/>
    </source>
</evidence>
<reference evidence="13" key="1">
    <citation type="submission" date="2018-05" db="EMBL/GenBank/DDBJ databases">
        <authorList>
            <person name="Lanie J.A."/>
            <person name="Ng W.-L."/>
            <person name="Kazmierczak K.M."/>
            <person name="Andrzejewski T.M."/>
            <person name="Davidsen T.M."/>
            <person name="Wayne K.J."/>
            <person name="Tettelin H."/>
            <person name="Glass J.I."/>
            <person name="Rusch D."/>
            <person name="Podicherti R."/>
            <person name="Tsui H.-C.T."/>
            <person name="Winkler M.E."/>
        </authorList>
    </citation>
    <scope>NUCLEOTIDE SEQUENCE</scope>
</reference>
<keyword evidence="2" id="KW-0813">Transport</keyword>
<feature type="domain" description="Cation/H+ exchanger transmembrane" evidence="12">
    <location>
        <begin position="7"/>
        <end position="221"/>
    </location>
</feature>
<keyword evidence="3" id="KW-0050">Antiport</keyword>
<keyword evidence="10" id="KW-0739">Sodium transport</keyword>
<evidence type="ECO:0000256" key="11">
    <source>
        <dbReference type="SAM" id="Phobius"/>
    </source>
</evidence>
<dbReference type="InterPro" id="IPR006153">
    <property type="entry name" value="Cation/H_exchanger_TM"/>
</dbReference>
<dbReference type="GO" id="GO:0015386">
    <property type="term" value="F:potassium:proton antiporter activity"/>
    <property type="evidence" value="ECO:0007669"/>
    <property type="project" value="TreeGrafter"/>
</dbReference>
<feature type="transmembrane region" description="Helical" evidence="11">
    <location>
        <begin position="142"/>
        <end position="160"/>
    </location>
</feature>
<dbReference type="PANTHER" id="PTHR10110">
    <property type="entry name" value="SODIUM/HYDROGEN EXCHANGER"/>
    <property type="match status" value="1"/>
</dbReference>
<feature type="transmembrane region" description="Helical" evidence="11">
    <location>
        <begin position="40"/>
        <end position="57"/>
    </location>
</feature>
<feature type="transmembrane region" description="Helical" evidence="11">
    <location>
        <begin position="172"/>
        <end position="193"/>
    </location>
</feature>
<dbReference type="Pfam" id="PF00999">
    <property type="entry name" value="Na_H_Exchanger"/>
    <property type="match status" value="1"/>
</dbReference>
<keyword evidence="5 11" id="KW-0812">Transmembrane</keyword>
<dbReference type="AlphaFoldDB" id="A0A383E8P5"/>
<proteinExistence type="predicted"/>
<evidence type="ECO:0000256" key="6">
    <source>
        <dbReference type="ARBA" id="ARBA00022989"/>
    </source>
</evidence>
<feature type="transmembrane region" description="Helical" evidence="11">
    <location>
        <begin position="205"/>
        <end position="224"/>
    </location>
</feature>
<keyword evidence="8" id="KW-0406">Ion transport</keyword>
<dbReference type="GO" id="GO:0098719">
    <property type="term" value="P:sodium ion import across plasma membrane"/>
    <property type="evidence" value="ECO:0007669"/>
    <property type="project" value="TreeGrafter"/>
</dbReference>
<evidence type="ECO:0000256" key="9">
    <source>
        <dbReference type="ARBA" id="ARBA00023136"/>
    </source>
</evidence>
<dbReference type="PANTHER" id="PTHR10110:SF195">
    <property type="entry name" value="NA(+)_H(+) ANTIPORTER NHAS2"/>
    <property type="match status" value="1"/>
</dbReference>
<dbReference type="InterPro" id="IPR018422">
    <property type="entry name" value="Cation/H_exchanger_CPA1"/>
</dbReference>
<keyword evidence="6 11" id="KW-1133">Transmembrane helix</keyword>
<sequence>MTIGVMMLSLIFSMLMILFGTTSPVLTLSGIIEGIDFNETLMHGMLSFLLFAGALHVDISDLFEQKTIILILATLGVVFSTFLIGTISYYLFNNLFSISIDYIYCLLFGALISPTDPIAVLGILKETNSPKSLETTIAGESLFNDGVGVVVFSVILSIILSTGTQLHASEVFILFAEEAIGGVIYGLILGYIFYRLLKSVDSYPLEIMLTLALVMGGYSLSYNLPYHIHVSG</sequence>
<evidence type="ECO:0000256" key="3">
    <source>
        <dbReference type="ARBA" id="ARBA00022449"/>
    </source>
</evidence>
<gene>
    <name evidence="13" type="ORF">METZ01_LOCUS506060</name>
</gene>
<name>A0A383E8P5_9ZZZZ</name>
<feature type="non-terminal residue" evidence="13">
    <location>
        <position position="232"/>
    </location>
</feature>
<feature type="transmembrane region" description="Helical" evidence="11">
    <location>
        <begin position="98"/>
        <end position="121"/>
    </location>
</feature>
<keyword evidence="9 11" id="KW-0472">Membrane</keyword>
<keyword evidence="4" id="KW-1003">Cell membrane</keyword>
<evidence type="ECO:0000259" key="12">
    <source>
        <dbReference type="Pfam" id="PF00999"/>
    </source>
</evidence>
<evidence type="ECO:0000256" key="1">
    <source>
        <dbReference type="ARBA" id="ARBA00004651"/>
    </source>
</evidence>
<dbReference type="GO" id="GO:0051453">
    <property type="term" value="P:regulation of intracellular pH"/>
    <property type="evidence" value="ECO:0007669"/>
    <property type="project" value="TreeGrafter"/>
</dbReference>
<comment type="subcellular location">
    <subcellularLocation>
        <location evidence="1">Cell membrane</location>
        <topology evidence="1">Multi-pass membrane protein</topology>
    </subcellularLocation>
</comment>
<protein>
    <recommendedName>
        <fullName evidence="12">Cation/H+ exchanger transmembrane domain-containing protein</fullName>
    </recommendedName>
</protein>